<accession>A0A7C9DPW3</accession>
<organism evidence="1">
    <name type="scientific">Opuntia streptacantha</name>
    <name type="common">Prickly pear cactus</name>
    <name type="synonym">Opuntia cardona</name>
    <dbReference type="NCBI Taxonomy" id="393608"/>
    <lineage>
        <taxon>Eukaryota</taxon>
        <taxon>Viridiplantae</taxon>
        <taxon>Streptophyta</taxon>
        <taxon>Embryophyta</taxon>
        <taxon>Tracheophyta</taxon>
        <taxon>Spermatophyta</taxon>
        <taxon>Magnoliopsida</taxon>
        <taxon>eudicotyledons</taxon>
        <taxon>Gunneridae</taxon>
        <taxon>Pentapetalae</taxon>
        <taxon>Caryophyllales</taxon>
        <taxon>Cactineae</taxon>
        <taxon>Cactaceae</taxon>
        <taxon>Opuntioideae</taxon>
        <taxon>Opuntia</taxon>
    </lineage>
</organism>
<dbReference type="EMBL" id="GISG01143711">
    <property type="protein sequence ID" value="MBA4645802.1"/>
    <property type="molecule type" value="Transcribed_RNA"/>
</dbReference>
<proteinExistence type="predicted"/>
<dbReference type="AlphaFoldDB" id="A0A7C9DPW3"/>
<name>A0A7C9DPW3_OPUST</name>
<evidence type="ECO:0000313" key="1">
    <source>
        <dbReference type="EMBL" id="MBA4645803.1"/>
    </source>
</evidence>
<dbReference type="EMBL" id="GISG01143712">
    <property type="protein sequence ID" value="MBA4645803.1"/>
    <property type="molecule type" value="Transcribed_RNA"/>
</dbReference>
<protein>
    <submittedName>
        <fullName evidence="1">Uncharacterized protein</fullName>
    </submittedName>
</protein>
<reference evidence="1" key="1">
    <citation type="journal article" date="2013" name="J. Plant Res.">
        <title>Effect of fungi and light on seed germination of three Opuntia species from semiarid lands of central Mexico.</title>
        <authorList>
            <person name="Delgado-Sanchez P."/>
            <person name="Jimenez-Bremont J.F."/>
            <person name="Guerrero-Gonzalez Mde L."/>
            <person name="Flores J."/>
        </authorList>
    </citation>
    <scope>NUCLEOTIDE SEQUENCE</scope>
    <source>
        <tissue evidence="1">Cladode</tissue>
    </source>
</reference>
<sequence>MLQRSSGPLISLFSITAPSGISSLTPDLALTVTVPLRVTLAPNHTSPVTFRLSSAMILGIDLKRLKKSLTFLNSGPNSTDGFAGLALSGFLVTKPSTTVYRSDWTRSKSEVAFTGRNLDRGPLIPIALSKNLIAAPAAVSS</sequence>
<reference evidence="1" key="2">
    <citation type="submission" date="2020-07" db="EMBL/GenBank/DDBJ databases">
        <authorList>
            <person name="Vera ALvarez R."/>
            <person name="Arias-Moreno D.M."/>
            <person name="Jimenez-Jacinto V."/>
            <person name="Jimenez-Bremont J.F."/>
            <person name="Swaminathan K."/>
            <person name="Moose S.P."/>
            <person name="Guerrero-Gonzalez M.L."/>
            <person name="Marino-Ramirez L."/>
            <person name="Landsman D."/>
            <person name="Rodriguez-Kessler M."/>
            <person name="Delgado-Sanchez P."/>
        </authorList>
    </citation>
    <scope>NUCLEOTIDE SEQUENCE</scope>
    <source>
        <tissue evidence="1">Cladode</tissue>
    </source>
</reference>